<keyword evidence="2" id="KW-1185">Reference proteome</keyword>
<reference evidence="1 2" key="1">
    <citation type="journal article" date="2023" name="BMC Biol.">
        <title>The compact genome of the sponge Oopsacas minuta (Hexactinellida) is lacking key metazoan core genes.</title>
        <authorList>
            <person name="Santini S."/>
            <person name="Schenkelaars Q."/>
            <person name="Jourda C."/>
            <person name="Duchesne M."/>
            <person name="Belahbib H."/>
            <person name="Rocher C."/>
            <person name="Selva M."/>
            <person name="Riesgo A."/>
            <person name="Vervoort M."/>
            <person name="Leys S.P."/>
            <person name="Kodjabachian L."/>
            <person name="Le Bivic A."/>
            <person name="Borchiellini C."/>
            <person name="Claverie J.M."/>
            <person name="Renard E."/>
        </authorList>
    </citation>
    <scope>NUCLEOTIDE SEQUENCE [LARGE SCALE GENOMIC DNA]</scope>
    <source>
        <strain evidence="1">SPO-2</strain>
    </source>
</reference>
<dbReference type="PANTHER" id="PTHR37984">
    <property type="entry name" value="PROTEIN CBG26694"/>
    <property type="match status" value="1"/>
</dbReference>
<dbReference type="SUPFAM" id="SSF53098">
    <property type="entry name" value="Ribonuclease H-like"/>
    <property type="match status" value="1"/>
</dbReference>
<dbReference type="PANTHER" id="PTHR37984:SF5">
    <property type="entry name" value="PROTEIN NYNRIN-LIKE"/>
    <property type="match status" value="1"/>
</dbReference>
<gene>
    <name evidence="1" type="ORF">LOD99_11499</name>
</gene>
<organism evidence="1 2">
    <name type="scientific">Oopsacas minuta</name>
    <dbReference type="NCBI Taxonomy" id="111878"/>
    <lineage>
        <taxon>Eukaryota</taxon>
        <taxon>Metazoa</taxon>
        <taxon>Porifera</taxon>
        <taxon>Hexactinellida</taxon>
        <taxon>Hexasterophora</taxon>
        <taxon>Lyssacinosida</taxon>
        <taxon>Leucopsacidae</taxon>
        <taxon>Oopsacas</taxon>
    </lineage>
</organism>
<dbReference type="AlphaFoldDB" id="A0AAV7JY98"/>
<dbReference type="GO" id="GO:0003676">
    <property type="term" value="F:nucleic acid binding"/>
    <property type="evidence" value="ECO:0007669"/>
    <property type="project" value="InterPro"/>
</dbReference>
<dbReference type="InterPro" id="IPR036397">
    <property type="entry name" value="RNaseH_sf"/>
</dbReference>
<feature type="non-terminal residue" evidence="1">
    <location>
        <position position="1"/>
    </location>
</feature>
<comment type="caution">
    <text evidence="1">The sequence shown here is derived from an EMBL/GenBank/DDBJ whole genome shotgun (WGS) entry which is preliminary data.</text>
</comment>
<accession>A0AAV7JY98</accession>
<proteinExistence type="predicted"/>
<evidence type="ECO:0008006" key="3">
    <source>
        <dbReference type="Google" id="ProtNLM"/>
    </source>
</evidence>
<evidence type="ECO:0000313" key="1">
    <source>
        <dbReference type="EMBL" id="KAI6653469.1"/>
    </source>
</evidence>
<protein>
    <recommendedName>
        <fullName evidence="3">Integrase catalytic domain-containing protein</fullName>
    </recommendedName>
</protein>
<dbReference type="InterPro" id="IPR012337">
    <property type="entry name" value="RNaseH-like_sf"/>
</dbReference>
<dbReference type="Proteomes" id="UP001165289">
    <property type="component" value="Unassembled WGS sequence"/>
</dbReference>
<dbReference type="EMBL" id="JAKMXF010000276">
    <property type="protein sequence ID" value="KAI6653469.1"/>
    <property type="molecule type" value="Genomic_DNA"/>
</dbReference>
<dbReference type="Gene3D" id="3.30.420.10">
    <property type="entry name" value="Ribonuclease H-like superfamily/Ribonuclease H"/>
    <property type="match status" value="1"/>
</dbReference>
<dbReference type="InterPro" id="IPR050951">
    <property type="entry name" value="Retrovirus_Pol_polyprotein"/>
</dbReference>
<name>A0AAV7JY98_9METZ</name>
<evidence type="ECO:0000313" key="2">
    <source>
        <dbReference type="Proteomes" id="UP001165289"/>
    </source>
</evidence>
<sequence>TEHRISSAYHLETNGQRERDNRTLKSALVKLVNEKGDDWDMYILGILFAYHTSINASTKCTPFQVMYCRSAKLPIDLSIKPPKSIEQANTKVLQAFSMMREAINAKIDLNITNAQKHQKHNFDNRHSNSKVLSPGASVYIKNSKQMHQMGSKMEPRWIGLCKIIVLLDKGRVILENINTGKKLKDIYNIANFKVYDSNNKAEDGNSKIKKTITVSHSKIKKLES</sequence>